<dbReference type="InterPro" id="IPR011044">
    <property type="entry name" value="Quino_amine_DH_bsu"/>
</dbReference>
<accession>A0A1I1WJ91</accession>
<dbReference type="SUPFAM" id="SSF64484">
    <property type="entry name" value="beta and beta-prime subunits of DNA dependent RNA-polymerase"/>
    <property type="match status" value="1"/>
</dbReference>
<proteinExistence type="predicted"/>
<evidence type="ECO:0000313" key="2">
    <source>
        <dbReference type="Proteomes" id="UP000199400"/>
    </source>
</evidence>
<keyword evidence="2" id="KW-1185">Reference proteome</keyword>
<evidence type="ECO:0000313" key="1">
    <source>
        <dbReference type="EMBL" id="SFD95265.1"/>
    </source>
</evidence>
<organism evidence="1 2">
    <name type="scientific">Nannocystis exedens</name>
    <dbReference type="NCBI Taxonomy" id="54"/>
    <lineage>
        <taxon>Bacteria</taxon>
        <taxon>Pseudomonadati</taxon>
        <taxon>Myxococcota</taxon>
        <taxon>Polyangia</taxon>
        <taxon>Nannocystales</taxon>
        <taxon>Nannocystaceae</taxon>
        <taxon>Nannocystis</taxon>
    </lineage>
</organism>
<gene>
    <name evidence="1" type="ORF">SAMN02745121_02422</name>
</gene>
<reference evidence="2" key="1">
    <citation type="submission" date="2016-10" db="EMBL/GenBank/DDBJ databases">
        <authorList>
            <person name="Varghese N."/>
            <person name="Submissions S."/>
        </authorList>
    </citation>
    <scope>NUCLEOTIDE SEQUENCE [LARGE SCALE GENOMIC DNA]</scope>
    <source>
        <strain evidence="2">ATCC 25963</strain>
    </source>
</reference>
<dbReference type="EMBL" id="FOMX01000006">
    <property type="protein sequence ID" value="SFD95265.1"/>
    <property type="molecule type" value="Genomic_DNA"/>
</dbReference>
<dbReference type="AlphaFoldDB" id="A0A1I1WJ91"/>
<sequence>MLHGMPAPPDLRALLDAFFAPPPGLRPAELLRVAAELRARSSGALTTAAMLDHRRPVEGGAWCPRLFGPLQPLRCGCGRLVGREHRGETCDRCHVLCTDEPLRDRRVAHLDVPFGLVHPALAPRIAALLGLERDQLRAVLLGEAVFLADGRLVAQDDPDVDWNDDMPYETGVRAVRRRLAAVVDRELAAAGLSPADLVLTSVPVPPPGERPLHHESHPHEDRWFRALWSERVGRDNEAIAALTVRAIRGARLVELDAPTIVLDRECVAAQRAFEAALDLLARPPGDPARAPGPLWGWRPAPLQEDDDEDHVPGALYRFHLAGAPAVSDAHDRDVHHRAPHRPEVPRACVLADGDRALVQLAYLMLLVHWPTGHVLWTMPATEARLLGARGDWALFGDEYGRQLDDDDPELLRGLYALDLTSGTWLEGPYPDDLPAIFVEKSEPEDAWLTDWRGQRAAPGDADCSGDRPDEWARSPDHRYLWMSSSPDDGAIVDTERGLAVLMLSHMREPAGADVPTVALTGPERDEDGELDDQRGAGVAIARSRGEWRTLLPDGRLRRDGRVALVFTGGAIECAAFDATGDRLLLVNRDALHVVDVARGLPLVRLDLRPLAPALALPASLPRELADLVLAHHGTLAAALAEPDALLQERVGLDDAQLADLRAEPAPPVPALLRTCS</sequence>
<protein>
    <submittedName>
        <fullName evidence="1">Uncharacterized protein</fullName>
    </submittedName>
</protein>
<dbReference type="STRING" id="54.SAMN02745121_02422"/>
<name>A0A1I1WJ91_9BACT</name>
<dbReference type="Proteomes" id="UP000199400">
    <property type="component" value="Unassembled WGS sequence"/>
</dbReference>
<dbReference type="SUPFAM" id="SSF50969">
    <property type="entry name" value="YVTN repeat-like/Quinoprotein amine dehydrogenase"/>
    <property type="match status" value="1"/>
</dbReference>